<dbReference type="InterPro" id="IPR008523">
    <property type="entry name" value="DUF805"/>
</dbReference>
<dbReference type="PANTHER" id="PTHR34980">
    <property type="entry name" value="INNER MEMBRANE PROTEIN-RELATED-RELATED"/>
    <property type="match status" value="1"/>
</dbReference>
<accession>C7M0S4</accession>
<evidence type="ECO:0000313" key="3">
    <source>
        <dbReference type="Proteomes" id="UP000000771"/>
    </source>
</evidence>
<feature type="transmembrane region" description="Helical" evidence="1">
    <location>
        <begin position="26"/>
        <end position="43"/>
    </location>
</feature>
<organism evidence="2 3">
    <name type="scientific">Acidimicrobium ferrooxidans (strain DSM 10331 / JCM 15462 / NBRC 103882 / ICP)</name>
    <dbReference type="NCBI Taxonomy" id="525909"/>
    <lineage>
        <taxon>Bacteria</taxon>
        <taxon>Bacillati</taxon>
        <taxon>Actinomycetota</taxon>
        <taxon>Acidimicrobiia</taxon>
        <taxon>Acidimicrobiales</taxon>
        <taxon>Acidimicrobiaceae</taxon>
        <taxon>Acidimicrobium</taxon>
    </lineage>
</organism>
<dbReference type="KEGG" id="afo:Afer_1666"/>
<dbReference type="GO" id="GO:0005886">
    <property type="term" value="C:plasma membrane"/>
    <property type="evidence" value="ECO:0007669"/>
    <property type="project" value="TreeGrafter"/>
</dbReference>
<dbReference type="STRING" id="525909.Afer_1666"/>
<keyword evidence="3" id="KW-1185">Reference proteome</keyword>
<feature type="transmembrane region" description="Helical" evidence="1">
    <location>
        <begin position="55"/>
        <end position="74"/>
    </location>
</feature>
<keyword evidence="1" id="KW-1133">Transmembrane helix</keyword>
<dbReference type="AlphaFoldDB" id="C7M0S4"/>
<dbReference type="HOGENOM" id="CLU_093674_4_1_11"/>
<feature type="transmembrane region" description="Helical" evidence="1">
    <location>
        <begin position="80"/>
        <end position="102"/>
    </location>
</feature>
<keyword evidence="1" id="KW-0472">Membrane</keyword>
<protein>
    <recommendedName>
        <fullName evidence="4">DUF805 domain-containing protein</fullName>
    </recommendedName>
</protein>
<gene>
    <name evidence="2" type="ordered locus">Afer_1666</name>
</gene>
<dbReference type="RefSeq" id="WP_015799061.1">
    <property type="nucleotide sequence ID" value="NC_013124.1"/>
</dbReference>
<evidence type="ECO:0000313" key="2">
    <source>
        <dbReference type="EMBL" id="ACU54582.1"/>
    </source>
</evidence>
<dbReference type="OrthoDB" id="9812349at2"/>
<evidence type="ECO:0008006" key="4">
    <source>
        <dbReference type="Google" id="ProtNLM"/>
    </source>
</evidence>
<dbReference type="Pfam" id="PF05656">
    <property type="entry name" value="DUF805"/>
    <property type="match status" value="1"/>
</dbReference>
<reference evidence="2 3" key="1">
    <citation type="journal article" date="2009" name="Stand. Genomic Sci.">
        <title>Complete genome sequence of Acidimicrobium ferrooxidans type strain (ICP).</title>
        <authorList>
            <person name="Clum A."/>
            <person name="Nolan M."/>
            <person name="Lang E."/>
            <person name="Glavina Del Rio T."/>
            <person name="Tice H."/>
            <person name="Copeland A."/>
            <person name="Cheng J.F."/>
            <person name="Lucas S."/>
            <person name="Chen F."/>
            <person name="Bruce D."/>
            <person name="Goodwin L."/>
            <person name="Pitluck S."/>
            <person name="Ivanova N."/>
            <person name="Mavrommatis K."/>
            <person name="Mikhailova N."/>
            <person name="Pati A."/>
            <person name="Chen A."/>
            <person name="Palaniappan K."/>
            <person name="Goker M."/>
            <person name="Spring S."/>
            <person name="Land M."/>
            <person name="Hauser L."/>
            <person name="Chang Y.J."/>
            <person name="Jeffries C.C."/>
            <person name="Chain P."/>
            <person name="Bristow J."/>
            <person name="Eisen J.A."/>
            <person name="Markowitz V."/>
            <person name="Hugenholtz P."/>
            <person name="Kyrpides N.C."/>
            <person name="Klenk H.P."/>
            <person name="Lapidus A."/>
        </authorList>
    </citation>
    <scope>NUCLEOTIDE SEQUENCE [LARGE SCALE GENOMIC DNA]</scope>
    <source>
        <strain evidence="3">DSM 10331 / JCM 15462 / NBRC 103882 / ICP</strain>
    </source>
</reference>
<dbReference type="EMBL" id="CP001631">
    <property type="protein sequence ID" value="ACU54582.1"/>
    <property type="molecule type" value="Genomic_DNA"/>
</dbReference>
<sequence>MGPFVAYEQFWLRYVDFRGRSSRAEYWWVFLINLVLELLFTLGARSTSLVSDLGLLYGLAAIIPNLALVVRRLHDSDHRGWWIFIALVPIVGAIVLLVFELLPGTPGPNRYGDPSTPVRSPRF</sequence>
<dbReference type="Proteomes" id="UP000000771">
    <property type="component" value="Chromosome"/>
</dbReference>
<evidence type="ECO:0000256" key="1">
    <source>
        <dbReference type="SAM" id="Phobius"/>
    </source>
</evidence>
<keyword evidence="1" id="KW-0812">Transmembrane</keyword>
<name>C7M0S4_ACIFD</name>
<dbReference type="eggNOG" id="COG3152">
    <property type="taxonomic scope" value="Bacteria"/>
</dbReference>
<dbReference type="PANTHER" id="PTHR34980:SF2">
    <property type="entry name" value="INNER MEMBRANE PROTEIN YHAH-RELATED"/>
    <property type="match status" value="1"/>
</dbReference>
<proteinExistence type="predicted"/>